<dbReference type="InterPro" id="IPR006860">
    <property type="entry name" value="FecR"/>
</dbReference>
<dbReference type="Gene3D" id="2.60.120.1440">
    <property type="match status" value="1"/>
</dbReference>
<proteinExistence type="predicted"/>
<reference evidence="5" key="1">
    <citation type="journal article" date="2019" name="Int. J. Syst. Evol. Microbiol.">
        <title>The Global Catalogue of Microorganisms (GCM) 10K type strain sequencing project: providing services to taxonomists for standard genome sequencing and annotation.</title>
        <authorList>
            <consortium name="The Broad Institute Genomics Platform"/>
            <consortium name="The Broad Institute Genome Sequencing Center for Infectious Disease"/>
            <person name="Wu L."/>
            <person name="Ma J."/>
        </authorList>
    </citation>
    <scope>NUCLEOTIDE SEQUENCE [LARGE SCALE GENOMIC DNA]</scope>
    <source>
        <strain evidence="5">CCUG 63418</strain>
    </source>
</reference>
<dbReference type="Proteomes" id="UP001596958">
    <property type="component" value="Unassembled WGS sequence"/>
</dbReference>
<dbReference type="InterPro" id="IPR012373">
    <property type="entry name" value="Ferrdict_sens_TM"/>
</dbReference>
<evidence type="ECO:0000313" key="4">
    <source>
        <dbReference type="EMBL" id="MFD0751845.1"/>
    </source>
</evidence>
<dbReference type="PANTHER" id="PTHR30273">
    <property type="entry name" value="PERIPLASMIC SIGNAL SENSOR AND SIGMA FACTOR ACTIVATOR FECR-RELATED"/>
    <property type="match status" value="1"/>
</dbReference>
<keyword evidence="1" id="KW-0812">Transmembrane</keyword>
<dbReference type="InterPro" id="IPR032508">
    <property type="entry name" value="FecR_C"/>
</dbReference>
<feature type="transmembrane region" description="Helical" evidence="1">
    <location>
        <begin position="100"/>
        <end position="120"/>
    </location>
</feature>
<feature type="domain" description="Protein FecR C-terminal" evidence="3">
    <location>
        <begin position="288"/>
        <end position="355"/>
    </location>
</feature>
<dbReference type="RefSeq" id="WP_377102153.1">
    <property type="nucleotide sequence ID" value="NZ_JBHTHU010000021.1"/>
</dbReference>
<keyword evidence="5" id="KW-1185">Reference proteome</keyword>
<name>A0ABW2Z187_9SPHI</name>
<dbReference type="Pfam" id="PF16344">
    <property type="entry name" value="FecR_C"/>
    <property type="match status" value="1"/>
</dbReference>
<dbReference type="PANTHER" id="PTHR30273:SF2">
    <property type="entry name" value="PROTEIN FECR"/>
    <property type="match status" value="1"/>
</dbReference>
<feature type="domain" description="FecR protein" evidence="2">
    <location>
        <begin position="145"/>
        <end position="237"/>
    </location>
</feature>
<evidence type="ECO:0000259" key="3">
    <source>
        <dbReference type="Pfam" id="PF16344"/>
    </source>
</evidence>
<protein>
    <submittedName>
        <fullName evidence="4">FecR family protein</fullName>
    </submittedName>
</protein>
<keyword evidence="1" id="KW-1133">Transmembrane helix</keyword>
<dbReference type="Gene3D" id="3.55.50.30">
    <property type="match status" value="1"/>
</dbReference>
<dbReference type="Pfam" id="PF04773">
    <property type="entry name" value="FecR"/>
    <property type="match status" value="1"/>
</dbReference>
<evidence type="ECO:0000256" key="1">
    <source>
        <dbReference type="SAM" id="Phobius"/>
    </source>
</evidence>
<sequence>MNSYRDFEVEDFVCDDSFIEWVLNPQKENSDFWDKWQRENPDKVTRLQNARAILTAIRVKDNNKHLTEDDISDIVNYVNKHATGMPEAEVVQMPRRSYTWLKVAASIVVLFTLAIGYRYIISNVNKKADNVTALPAPFETNLTRIKNQSKESLVVELSDGSVVVLSPNSNLAYPKHFSAPTREVTLEGKGFFEVRKNPNKPFFVHTKYLTTKVLGTSFIVNAAENQVSTVVVITGKVMVNRTDDQQESNWITLTPNTQVAYAPSTEKIKTDTVVNHPTLSADVAYNAFVFKETPFFNIIQKLEEAYHITIDYNNDKYGKTSVTGDISKLSLDEKIKFICKAVNANYQIEAGRIRIY</sequence>
<evidence type="ECO:0000313" key="5">
    <source>
        <dbReference type="Proteomes" id="UP001596958"/>
    </source>
</evidence>
<gene>
    <name evidence="4" type="ORF">ACFQZS_16955</name>
</gene>
<organism evidence="4 5">
    <name type="scientific">Mucilaginibacter calamicampi</name>
    <dbReference type="NCBI Taxonomy" id="1302352"/>
    <lineage>
        <taxon>Bacteria</taxon>
        <taxon>Pseudomonadati</taxon>
        <taxon>Bacteroidota</taxon>
        <taxon>Sphingobacteriia</taxon>
        <taxon>Sphingobacteriales</taxon>
        <taxon>Sphingobacteriaceae</taxon>
        <taxon>Mucilaginibacter</taxon>
    </lineage>
</organism>
<dbReference type="PIRSF" id="PIRSF018266">
    <property type="entry name" value="FecR"/>
    <property type="match status" value="1"/>
</dbReference>
<accession>A0ABW2Z187</accession>
<evidence type="ECO:0000259" key="2">
    <source>
        <dbReference type="Pfam" id="PF04773"/>
    </source>
</evidence>
<comment type="caution">
    <text evidence="4">The sequence shown here is derived from an EMBL/GenBank/DDBJ whole genome shotgun (WGS) entry which is preliminary data.</text>
</comment>
<dbReference type="EMBL" id="JBHTHU010000021">
    <property type="protein sequence ID" value="MFD0751845.1"/>
    <property type="molecule type" value="Genomic_DNA"/>
</dbReference>
<keyword evidence="1" id="KW-0472">Membrane</keyword>